<organism evidence="2 3">
    <name type="scientific">Olea europaea subsp. europaea</name>
    <dbReference type="NCBI Taxonomy" id="158383"/>
    <lineage>
        <taxon>Eukaryota</taxon>
        <taxon>Viridiplantae</taxon>
        <taxon>Streptophyta</taxon>
        <taxon>Embryophyta</taxon>
        <taxon>Tracheophyta</taxon>
        <taxon>Spermatophyta</taxon>
        <taxon>Magnoliopsida</taxon>
        <taxon>eudicotyledons</taxon>
        <taxon>Gunneridae</taxon>
        <taxon>Pentapetalae</taxon>
        <taxon>asterids</taxon>
        <taxon>lamiids</taxon>
        <taxon>Lamiales</taxon>
        <taxon>Oleaceae</taxon>
        <taxon>Oleeae</taxon>
        <taxon>Olea</taxon>
    </lineage>
</organism>
<dbReference type="Gramene" id="OE9A010066T1">
    <property type="protein sequence ID" value="OE9A010066C1"/>
    <property type="gene ID" value="OE9A010066"/>
</dbReference>
<sequence length="88" mass="9557">MAKTSEFFLLLLFLVATQVYALGRIVGGRGGGSGKAGGFRDQELSQDLCRRLWGTEFPKNFDVVAVVKPLVNVKELLNFAPSTPSPTK</sequence>
<evidence type="ECO:0000256" key="1">
    <source>
        <dbReference type="SAM" id="SignalP"/>
    </source>
</evidence>
<name>A0A8S0TZM2_OLEEU</name>
<dbReference type="Proteomes" id="UP000594638">
    <property type="component" value="Unassembled WGS sequence"/>
</dbReference>
<feature type="chain" id="PRO_5035938176" evidence="1">
    <location>
        <begin position="22"/>
        <end position="88"/>
    </location>
</feature>
<feature type="signal peptide" evidence="1">
    <location>
        <begin position="1"/>
        <end position="21"/>
    </location>
</feature>
<proteinExistence type="predicted"/>
<protein>
    <submittedName>
        <fullName evidence="2">Uncharacterized protein</fullName>
    </submittedName>
</protein>
<gene>
    <name evidence="2" type="ORF">OLEA9_A010066</name>
</gene>
<evidence type="ECO:0000313" key="2">
    <source>
        <dbReference type="EMBL" id="CAA3011799.1"/>
    </source>
</evidence>
<keyword evidence="1" id="KW-0732">Signal</keyword>
<dbReference type="EMBL" id="CACTIH010007380">
    <property type="protein sequence ID" value="CAA3011799.1"/>
    <property type="molecule type" value="Genomic_DNA"/>
</dbReference>
<keyword evidence="3" id="KW-1185">Reference proteome</keyword>
<comment type="caution">
    <text evidence="2">The sequence shown here is derived from an EMBL/GenBank/DDBJ whole genome shotgun (WGS) entry which is preliminary data.</text>
</comment>
<reference evidence="2 3" key="1">
    <citation type="submission" date="2019-12" db="EMBL/GenBank/DDBJ databases">
        <authorList>
            <person name="Alioto T."/>
            <person name="Alioto T."/>
            <person name="Gomez Garrido J."/>
        </authorList>
    </citation>
    <scope>NUCLEOTIDE SEQUENCE [LARGE SCALE GENOMIC DNA]</scope>
</reference>
<accession>A0A8S0TZM2</accession>
<evidence type="ECO:0000313" key="3">
    <source>
        <dbReference type="Proteomes" id="UP000594638"/>
    </source>
</evidence>
<dbReference type="AlphaFoldDB" id="A0A8S0TZM2"/>